<comment type="caution">
    <text evidence="1">The sequence shown here is derived from an EMBL/GenBank/DDBJ whole genome shotgun (WGS) entry which is preliminary data.</text>
</comment>
<accession>A0ACC6NYZ9</accession>
<sequence>KRYVAAAILPGAPKSPPHDLGRVSAWAIAQALRFSIDLTGKTVALDHDGVRHILNRHGSDKEWSRQQVPVTAEDMADFLEIFNTADLRVGQPHKAKDGAAMLAGSCVAGCWIYGFAAKVRRERIVAHTLFKRLKLEPQ</sequence>
<organism evidence="1 2">
    <name type="scientific">Amphibiibacter pelophylacis</name>
    <dbReference type="NCBI Taxonomy" id="1799477"/>
    <lineage>
        <taxon>Bacteria</taxon>
        <taxon>Pseudomonadati</taxon>
        <taxon>Pseudomonadota</taxon>
        <taxon>Betaproteobacteria</taxon>
        <taxon>Burkholderiales</taxon>
        <taxon>Sphaerotilaceae</taxon>
        <taxon>Amphibiibacter</taxon>
    </lineage>
</organism>
<name>A0ACC6NYZ9_9BURK</name>
<gene>
    <name evidence="1" type="ORF">RV045_01310</name>
</gene>
<protein>
    <submittedName>
        <fullName evidence="1">Uncharacterized protein</fullName>
    </submittedName>
</protein>
<feature type="non-terminal residue" evidence="1">
    <location>
        <position position="1"/>
    </location>
</feature>
<keyword evidence="2" id="KW-1185">Reference proteome</keyword>
<reference evidence="1" key="1">
    <citation type="submission" date="2023-10" db="EMBL/GenBank/DDBJ databases">
        <title>Amphibacter perezi, gen. nov., sp. nov. a novel taxa of the family Comamonadaceae, class Betaproteobacteria isolated from the skin microbiota of Pelophylax perezi from different populations.</title>
        <authorList>
            <person name="Costa S."/>
            <person name="Proenca D.N."/>
            <person name="Lopes I."/>
            <person name="Morais P.V."/>
        </authorList>
    </citation>
    <scope>NUCLEOTIDE SEQUENCE</scope>
    <source>
        <strain evidence="1">SL12-8</strain>
    </source>
</reference>
<dbReference type="EMBL" id="JAWDIE010000002">
    <property type="protein sequence ID" value="MEJ7137067.1"/>
    <property type="molecule type" value="Genomic_DNA"/>
</dbReference>
<proteinExistence type="predicted"/>
<dbReference type="Proteomes" id="UP001364695">
    <property type="component" value="Unassembled WGS sequence"/>
</dbReference>
<evidence type="ECO:0000313" key="1">
    <source>
        <dbReference type="EMBL" id="MEJ7137067.1"/>
    </source>
</evidence>
<evidence type="ECO:0000313" key="2">
    <source>
        <dbReference type="Proteomes" id="UP001364695"/>
    </source>
</evidence>